<dbReference type="Proteomes" id="UP001156484">
    <property type="component" value="Chromosome"/>
</dbReference>
<accession>A0ACD4DCE6</accession>
<dbReference type="EMBL" id="CP107551">
    <property type="protein sequence ID" value="UYP17709.1"/>
    <property type="molecule type" value="Genomic_DNA"/>
</dbReference>
<proteinExistence type="predicted"/>
<reference evidence="1" key="1">
    <citation type="submission" date="2022-10" db="EMBL/GenBank/DDBJ databases">
        <title>Rhodococcus ferula Z13 complete genome.</title>
        <authorList>
            <person name="Long X."/>
            <person name="Zang M."/>
        </authorList>
    </citation>
    <scope>NUCLEOTIDE SEQUENCE</scope>
    <source>
        <strain evidence="1">Z13</strain>
    </source>
</reference>
<name>A0ACD4DCE6_9NOCA</name>
<sequence>MTSPSGSISIGVSVDANDLPTEITRAVQSAMGDVLRNVRSGMGQVEGAFGNIDTSGFADIARAAREAAEQAEQAAQRTSESSRRSSRQMSEDAQQASRSVTTALQRIDASSLSRIASGADDAMDHLRQLDRWQLQALAREVNRAGELIGNEIEAGASHAERTLRRLDATQLDGLLRSISDVQREMNQTEGDTDELRGRFEGLGSSADGLVGKLGGVAAGIVGISAAMDTVGAAIEQDALERKLAARLEATGELAEFYGDMAGNLFKTGIVSSMEEATIAIDAVASSFSTAGFEGEKAIDEIAAAAQTFANAWDVDVTQAVQTASQLVVNGLANDSTQAFDLMTTAWARVPMAMREELPEIINEYGEFFRLLGFQGDEAFSLLVDAADKGKWALDKTGDALKEFTIRGSDMSKASSEAYEAIGLDAEEMSNMIASGGERAQEALQKTVQGLLEIEDPADRANTAIALFGTPLEDLAVDQIPGFLQAISGASGSMAGFEGAMQQAADTMNSGPSVAIQKLKNTIQSELIDVLGRVAQYFMENQDTAKILAGVLGTLVGAYAAMRTAAALSSVALGISTAATGGNTAALAANRIAMGAAAIASGAMRAAQVAGAAATGIATAAQWAWNAAMSANPIGIVIVAIGALVAALVAFFTKTELGREIWQKFVDFLGTAWEAIKAAFAAAWEFIQPIFQTMWDFISNVLVGAWNGLVSVVQTVWNAISAAISAVWNNVISPIFNAWQTVVMGIIVPVLMFLWNNVVSPVFQGIANIISTVWNTIISVVFTAFKAAIDALAAAANWLWTNAIQPAWDGIGAAINFVWNSVIMPVFDFFKAGMDAVGAAAEWLWNNVITPVWNGIGDAIRWVIDNVIKPAWDGMKSALQSVGDFFGTVVDGIKNVWDGLRNILAKPINFMIGTVYNNGIRNAWNKIREFIPNLVEAPELPLIPEYRKGGRIVGPGTGTSDDVLMWGSNGEHMVTAAEVIAAGGHGILYAIRDMILRGIPFTWDNGRIISELGADNLASYGAAVQRKGFGNVDPQGLFDKIYAPAYANGGEIKVEPWMLQLARGHEFARSQHGKPYQWAGPTGPGSSFDCSGFMASIAAVILGGDPWRRYWYTGNFAGYPQVGPQGFTKGLGAGFTIGVTDDPGGPGGGHTAGVLGEVPGMYAAARVESGGSIGGVHYGAGPDVRSFAATYTLPIGANGFFQPGEGMSIGPSPEEQRSFLVQKVHDVLTAITDPIKGLIVGAVGSPPPHWREIPPRYLDAGVDAVTDGAGKVIDGLGDALSSAWTSAKRFGSSVLDALNPFDSGGLARGKGFLPKNIIAPERVLSPQQTELFEILVRSLEALARGDYDGGLTRVGIQEDHPLVDAALTMREVAVSIDNLINRGDYDGTLSRFGIQEDHPLIDAVLSMREAVVEVRDVADSVGNLVHRGDYDGVLSAYGIQEDHPLVDAVLSVREVAQSIDSLVGRGDYDGVLSRYGIQEDNPLIDAALSMRDTALAVQDVAGSVETLVRDGDYDGTLSSYGMQEDHPFIAAVLDLRDAVVTALGDGAAQVAGDIIGALAPKPIDLADPIDPDEIRVMEEIRAGFDEQGELLSDTVSELQRTASSQELVQAEQYRALEAQLVDLANRLSGGVLGPMVQTAMRGALGIVEDALAASADDVIESQDATTEAVKDLATADATQSSAPVGMPGSSFDLVTELGNLVQSVTDSVSQSLIQVGNDIAKAALQQQKSSVDNPRGVLGDENNSGGTLIDTIVRLTGVEIEVRDTIYGLAEEIRAYRGDEFQTITDTGELISDTASLIERSASSTDLVIAEQNRINRELIKSVLRYLLVNVVLPAITAIMTGMISILTGLIGAAIGGAIAGPIGAAIGVAVGGLVGMALSGLAAAAIAGIGVAAGAAIDSFDQGGIANGIGVLPKNTVQPERVLSPRQTAAFERLVDAISGTGGAGAGSKTVQVGSINVHGSDPAAKTNDRLLSLLNS</sequence>
<keyword evidence="2" id="KW-1185">Reference proteome</keyword>
<protein>
    <submittedName>
        <fullName evidence="1">Uncharacterized protein</fullName>
    </submittedName>
</protein>
<evidence type="ECO:0000313" key="1">
    <source>
        <dbReference type="EMBL" id="UYP17709.1"/>
    </source>
</evidence>
<evidence type="ECO:0000313" key="2">
    <source>
        <dbReference type="Proteomes" id="UP001156484"/>
    </source>
</evidence>
<organism evidence="1 2">
    <name type="scientific">Rhodococcus sacchari</name>
    <dbReference type="NCBI Taxonomy" id="2962047"/>
    <lineage>
        <taxon>Bacteria</taxon>
        <taxon>Bacillati</taxon>
        <taxon>Actinomycetota</taxon>
        <taxon>Actinomycetes</taxon>
        <taxon>Mycobacteriales</taxon>
        <taxon>Nocardiaceae</taxon>
        <taxon>Rhodococcus</taxon>
    </lineage>
</organism>
<gene>
    <name evidence="1" type="ORF">OED52_13615</name>
</gene>